<feature type="binding site" evidence="13">
    <location>
        <position position="327"/>
    </location>
    <ligand>
        <name>S-adenosyl-L-methionine</name>
        <dbReference type="ChEBI" id="CHEBI:59789"/>
    </ligand>
</feature>
<dbReference type="Gene3D" id="1.10.940.10">
    <property type="entry name" value="NusB-like"/>
    <property type="match status" value="1"/>
</dbReference>
<keyword evidence="16" id="KW-1185">Reference proteome</keyword>
<dbReference type="NCBIfam" id="TIGR00563">
    <property type="entry name" value="rsmB"/>
    <property type="match status" value="1"/>
</dbReference>
<dbReference type="STRING" id="1423744.FC86_GL000954"/>
<dbReference type="Pfam" id="PF22458">
    <property type="entry name" value="RsmF-B_ferredox"/>
    <property type="match status" value="1"/>
</dbReference>
<evidence type="ECO:0000256" key="3">
    <source>
        <dbReference type="ARBA" id="ARBA00012140"/>
    </source>
</evidence>
<evidence type="ECO:0000313" key="16">
    <source>
        <dbReference type="Proteomes" id="UP000051378"/>
    </source>
</evidence>
<keyword evidence="4" id="KW-0963">Cytoplasm</keyword>
<dbReference type="InterPro" id="IPR035926">
    <property type="entry name" value="NusB-like_sf"/>
</dbReference>
<evidence type="ECO:0000259" key="14">
    <source>
        <dbReference type="PROSITE" id="PS51686"/>
    </source>
</evidence>
<comment type="function">
    <text evidence="1">Specifically methylates the cytosine at position 967 (m5C967) of 16S rRNA.</text>
</comment>
<keyword evidence="6 13" id="KW-0489">Methyltransferase</keyword>
<dbReference type="Proteomes" id="UP000051378">
    <property type="component" value="Unassembled WGS sequence"/>
</dbReference>
<dbReference type="Pfam" id="PF01029">
    <property type="entry name" value="NusB"/>
    <property type="match status" value="1"/>
</dbReference>
<dbReference type="NCBIfam" id="NF011494">
    <property type="entry name" value="PRK14902.1"/>
    <property type="match status" value="1"/>
</dbReference>
<dbReference type="EC" id="2.1.1.176" evidence="3"/>
<evidence type="ECO:0000256" key="4">
    <source>
        <dbReference type="ARBA" id="ARBA00022490"/>
    </source>
</evidence>
<evidence type="ECO:0000256" key="8">
    <source>
        <dbReference type="ARBA" id="ARBA00022691"/>
    </source>
</evidence>
<dbReference type="AlphaFoldDB" id="A0A0R2DIE7"/>
<feature type="active site" description="Nucleophile" evidence="13">
    <location>
        <position position="380"/>
    </location>
</feature>
<name>A0A0R2DIE7_9LACO</name>
<dbReference type="InterPro" id="IPR023267">
    <property type="entry name" value="RCMT"/>
</dbReference>
<evidence type="ECO:0000256" key="13">
    <source>
        <dbReference type="PROSITE-ProRule" id="PRU01023"/>
    </source>
</evidence>
<feature type="binding site" evidence="13">
    <location>
        <begin position="257"/>
        <end position="263"/>
    </location>
    <ligand>
        <name>S-adenosyl-L-methionine</name>
        <dbReference type="ChEBI" id="CHEBI:59789"/>
    </ligand>
</feature>
<dbReference type="FunFam" id="1.10.940.10:FF:000006">
    <property type="entry name" value="16S rRNA (Cytosine(967)-C(5))-methyltransferase RsmB"/>
    <property type="match status" value="1"/>
</dbReference>
<dbReference type="CDD" id="cd02440">
    <property type="entry name" value="AdoMet_MTases"/>
    <property type="match status" value="1"/>
</dbReference>
<dbReference type="PANTHER" id="PTHR22807">
    <property type="entry name" value="NOP2 YEAST -RELATED NOL1/NOP2/FMU SUN DOMAIN-CONTAINING"/>
    <property type="match status" value="1"/>
</dbReference>
<feature type="binding site" evidence="13">
    <location>
        <position position="308"/>
    </location>
    <ligand>
        <name>S-adenosyl-L-methionine</name>
        <dbReference type="ChEBI" id="CHEBI:59789"/>
    </ligand>
</feature>
<evidence type="ECO:0000256" key="10">
    <source>
        <dbReference type="ARBA" id="ARBA00030399"/>
    </source>
</evidence>
<feature type="domain" description="SAM-dependent MTase RsmB/NOP-type" evidence="14">
    <location>
        <begin position="168"/>
        <end position="441"/>
    </location>
</feature>
<dbReference type="GO" id="GO:0006355">
    <property type="term" value="P:regulation of DNA-templated transcription"/>
    <property type="evidence" value="ECO:0007669"/>
    <property type="project" value="InterPro"/>
</dbReference>
<evidence type="ECO:0000256" key="7">
    <source>
        <dbReference type="ARBA" id="ARBA00022679"/>
    </source>
</evidence>
<dbReference type="FunFam" id="3.40.50.150:FF:000022">
    <property type="entry name" value="Ribosomal RNA small subunit methyltransferase B"/>
    <property type="match status" value="1"/>
</dbReference>
<dbReference type="PROSITE" id="PS51686">
    <property type="entry name" value="SAM_MT_RSMB_NOP"/>
    <property type="match status" value="1"/>
</dbReference>
<dbReference type="InterPro" id="IPR049560">
    <property type="entry name" value="MeTrfase_RsmB-F_NOP2_cat"/>
</dbReference>
<evidence type="ECO:0000313" key="15">
    <source>
        <dbReference type="EMBL" id="KRN03842.1"/>
    </source>
</evidence>
<protein>
    <recommendedName>
        <fullName evidence="3">16S rRNA (cytosine(967)-C(5))-methyltransferase</fullName>
        <ecNumber evidence="3">2.1.1.176</ecNumber>
    </recommendedName>
    <alternativeName>
        <fullName evidence="10">16S rRNA m5C967 methyltransferase</fullName>
    </alternativeName>
    <alternativeName>
        <fullName evidence="11">rRNA (cytosine-C(5)-)-methyltransferase RsmB</fullName>
    </alternativeName>
</protein>
<proteinExistence type="inferred from homology"/>
<dbReference type="GO" id="GO:0008649">
    <property type="term" value="F:rRNA methyltransferase activity"/>
    <property type="evidence" value="ECO:0007669"/>
    <property type="project" value="InterPro"/>
</dbReference>
<reference evidence="15 16" key="1">
    <citation type="journal article" date="2015" name="Genome Announc.">
        <title>Expanding the biotechnology potential of lactobacilli through comparative genomics of 213 strains and associated genera.</title>
        <authorList>
            <person name="Sun Z."/>
            <person name="Harris H.M."/>
            <person name="McCann A."/>
            <person name="Guo C."/>
            <person name="Argimon S."/>
            <person name="Zhang W."/>
            <person name="Yang X."/>
            <person name="Jeffery I.B."/>
            <person name="Cooney J.C."/>
            <person name="Kagawa T.F."/>
            <person name="Liu W."/>
            <person name="Song Y."/>
            <person name="Salvetti E."/>
            <person name="Wrobel A."/>
            <person name="Rasinkangas P."/>
            <person name="Parkhill J."/>
            <person name="Rea M.C."/>
            <person name="O'Sullivan O."/>
            <person name="Ritari J."/>
            <person name="Douillard F.P."/>
            <person name="Paul Ross R."/>
            <person name="Yang R."/>
            <person name="Briner A.E."/>
            <person name="Felis G.E."/>
            <person name="de Vos W.M."/>
            <person name="Barrangou R."/>
            <person name="Klaenhammer T.R."/>
            <person name="Caufield P.W."/>
            <person name="Cui Y."/>
            <person name="Zhang H."/>
            <person name="O'Toole P.W."/>
        </authorList>
    </citation>
    <scope>NUCLEOTIDE SEQUENCE [LARGE SCALE GENOMIC DNA]</scope>
    <source>
        <strain evidence="15 16">DSM 23037</strain>
    </source>
</reference>
<accession>A0A0R2DIE7</accession>
<dbReference type="PANTHER" id="PTHR22807:SF53">
    <property type="entry name" value="RIBOSOMAL RNA SMALL SUBUNIT METHYLTRANSFERASE B-RELATED"/>
    <property type="match status" value="1"/>
</dbReference>
<evidence type="ECO:0000256" key="1">
    <source>
        <dbReference type="ARBA" id="ARBA00002724"/>
    </source>
</evidence>
<dbReference type="SUPFAM" id="SSF53335">
    <property type="entry name" value="S-adenosyl-L-methionine-dependent methyltransferases"/>
    <property type="match status" value="1"/>
</dbReference>
<dbReference type="InterPro" id="IPR029063">
    <property type="entry name" value="SAM-dependent_MTases_sf"/>
</dbReference>
<keyword evidence="9 13" id="KW-0694">RNA-binding</keyword>
<comment type="catalytic activity">
    <reaction evidence="12">
        <text>cytidine(967) in 16S rRNA + S-adenosyl-L-methionine = 5-methylcytidine(967) in 16S rRNA + S-adenosyl-L-homocysteine + H(+)</text>
        <dbReference type="Rhea" id="RHEA:42748"/>
        <dbReference type="Rhea" id="RHEA-COMP:10219"/>
        <dbReference type="Rhea" id="RHEA-COMP:10220"/>
        <dbReference type="ChEBI" id="CHEBI:15378"/>
        <dbReference type="ChEBI" id="CHEBI:57856"/>
        <dbReference type="ChEBI" id="CHEBI:59789"/>
        <dbReference type="ChEBI" id="CHEBI:74483"/>
        <dbReference type="ChEBI" id="CHEBI:82748"/>
        <dbReference type="EC" id="2.1.1.176"/>
    </reaction>
</comment>
<gene>
    <name evidence="15" type="ORF">FC86_GL000954</name>
</gene>
<dbReference type="RefSeq" id="WP_056975153.1">
    <property type="nucleotide sequence ID" value="NZ_AYZL01000020.1"/>
</dbReference>
<keyword evidence="8 13" id="KW-0949">S-adenosyl-L-methionine</keyword>
<dbReference type="SUPFAM" id="SSF48013">
    <property type="entry name" value="NusB-like"/>
    <property type="match status" value="1"/>
</dbReference>
<organism evidence="15 16">
    <name type="scientific">Holzapfeliella floricola DSM 23037 = JCM 16512</name>
    <dbReference type="NCBI Taxonomy" id="1423744"/>
    <lineage>
        <taxon>Bacteria</taxon>
        <taxon>Bacillati</taxon>
        <taxon>Bacillota</taxon>
        <taxon>Bacilli</taxon>
        <taxon>Lactobacillales</taxon>
        <taxon>Lactobacillaceae</taxon>
        <taxon>Holzapfeliella</taxon>
    </lineage>
</organism>
<comment type="similarity">
    <text evidence="13">Belongs to the class I-like SAM-binding methyltransferase superfamily. RsmB/NOP family.</text>
</comment>
<dbReference type="InterPro" id="IPR001678">
    <property type="entry name" value="MeTrfase_RsmB-F_NOP2_dom"/>
</dbReference>
<evidence type="ECO:0000256" key="6">
    <source>
        <dbReference type="ARBA" id="ARBA00022603"/>
    </source>
</evidence>
<evidence type="ECO:0000256" key="2">
    <source>
        <dbReference type="ARBA" id="ARBA00004496"/>
    </source>
</evidence>
<keyword evidence="7 13" id="KW-0808">Transferase</keyword>
<comment type="caution">
    <text evidence="15">The sequence shown here is derived from an EMBL/GenBank/DDBJ whole genome shotgun (WGS) entry which is preliminary data.</text>
</comment>
<dbReference type="PRINTS" id="PR02008">
    <property type="entry name" value="RCMTFAMILY"/>
</dbReference>
<dbReference type="OrthoDB" id="9810297at2"/>
<dbReference type="InterPro" id="IPR004573">
    <property type="entry name" value="rRNA_ssu_MeTfrase_B"/>
</dbReference>
<evidence type="ECO:0000256" key="5">
    <source>
        <dbReference type="ARBA" id="ARBA00022552"/>
    </source>
</evidence>
<dbReference type="InterPro" id="IPR054728">
    <property type="entry name" value="RsmB-like_ferredoxin"/>
</dbReference>
<sequence>MKNKSARRIALETLISVFKNKSYSNIALNHALKKSDLSSHDKSLVTQLVYGTIQHQIYLDYQIRAIFKENKKAPWMRPLLMMSIYQLFFLDRVPNHAVLDEANLLAKQYSKNNLYKVVNGVLRNVIRQGQQKPSQSNSVRYLATMYSIPEWLVDYFIGHFGKGKAESILQSINQPPQNTIRINRKVTTKPEVCQWLNKQNIQYEESKLSPDSLHLSYGPINQLELFETGAITIQDDSATLAAQSLKIQPNDNVLDACAAPGGKTIQIAEELASGRVTALDIHKNKLNLIKDNATRMQVADLIETKQLDARLVSQELGTEIYDKILVDAPCSGLGLLRRKPEVKYTKELSDVKKLSQIQLEILNGVCDSLKPNGRLVYSTCTITNEENEQVVNSFLKQHPDFSLEKVYLKADNETIRSDDFVRIFPDTYQTDGFFIASLVKSEGDK</sequence>
<evidence type="ECO:0000256" key="12">
    <source>
        <dbReference type="ARBA" id="ARBA00047283"/>
    </source>
</evidence>
<dbReference type="EMBL" id="AYZL01000020">
    <property type="protein sequence ID" value="KRN03842.1"/>
    <property type="molecule type" value="Genomic_DNA"/>
</dbReference>
<evidence type="ECO:0000256" key="9">
    <source>
        <dbReference type="ARBA" id="ARBA00022884"/>
    </source>
</evidence>
<comment type="subcellular location">
    <subcellularLocation>
        <location evidence="2">Cytoplasm</location>
    </subcellularLocation>
</comment>
<dbReference type="GO" id="GO:0005737">
    <property type="term" value="C:cytoplasm"/>
    <property type="evidence" value="ECO:0007669"/>
    <property type="project" value="UniProtKB-SubCell"/>
</dbReference>
<dbReference type="Pfam" id="PF01189">
    <property type="entry name" value="Methyltr_RsmB-F"/>
    <property type="match status" value="1"/>
</dbReference>
<dbReference type="GO" id="GO:0003723">
    <property type="term" value="F:RNA binding"/>
    <property type="evidence" value="ECO:0007669"/>
    <property type="project" value="UniProtKB-UniRule"/>
</dbReference>
<evidence type="ECO:0000256" key="11">
    <source>
        <dbReference type="ARBA" id="ARBA00031088"/>
    </source>
</evidence>
<dbReference type="Gene3D" id="3.30.70.1170">
    <property type="entry name" value="Sun protein, domain 3"/>
    <property type="match status" value="1"/>
</dbReference>
<dbReference type="PATRIC" id="fig|1423744.4.peg.980"/>
<dbReference type="InterPro" id="IPR006027">
    <property type="entry name" value="NusB_RsmB_TIM44"/>
</dbReference>
<feature type="binding site" evidence="13">
    <location>
        <position position="280"/>
    </location>
    <ligand>
        <name>S-adenosyl-L-methionine</name>
        <dbReference type="ChEBI" id="CHEBI:59789"/>
    </ligand>
</feature>
<dbReference type="Gene3D" id="3.40.50.150">
    <property type="entry name" value="Vaccinia Virus protein VP39"/>
    <property type="match status" value="1"/>
</dbReference>
<keyword evidence="5" id="KW-0698">rRNA processing</keyword>